<dbReference type="Pfam" id="PF04657">
    <property type="entry name" value="DMT_YdcZ"/>
    <property type="match status" value="1"/>
</dbReference>
<evidence type="ECO:0000313" key="3">
    <source>
        <dbReference type="Proteomes" id="UP000094580"/>
    </source>
</evidence>
<name>A0ABX2ZLK6_9BACI</name>
<keyword evidence="1" id="KW-1133">Transmembrane helix</keyword>
<proteinExistence type="predicted"/>
<dbReference type="InterPro" id="IPR006750">
    <property type="entry name" value="YdcZ"/>
</dbReference>
<reference evidence="2 3" key="1">
    <citation type="submission" date="2016-07" db="EMBL/GenBank/DDBJ databases">
        <authorList>
            <person name="Townsley L."/>
            <person name="Shank E.A."/>
        </authorList>
    </citation>
    <scope>NUCLEOTIDE SEQUENCE [LARGE SCALE GENOMIC DNA]</scope>
    <source>
        <strain evidence="2 3">CH01</strain>
    </source>
</reference>
<dbReference type="Proteomes" id="UP000094580">
    <property type="component" value="Unassembled WGS sequence"/>
</dbReference>
<dbReference type="PANTHER" id="PTHR34821:SF3">
    <property type="entry name" value="MEMBRANE PROTEIN"/>
    <property type="match status" value="1"/>
</dbReference>
<keyword evidence="1" id="KW-0472">Membrane</keyword>
<feature type="transmembrane region" description="Helical" evidence="1">
    <location>
        <begin position="67"/>
        <end position="86"/>
    </location>
</feature>
<dbReference type="PANTHER" id="PTHR34821">
    <property type="entry name" value="INNER MEMBRANE PROTEIN YDCZ"/>
    <property type="match status" value="1"/>
</dbReference>
<keyword evidence="1" id="KW-0812">Transmembrane</keyword>
<evidence type="ECO:0008006" key="4">
    <source>
        <dbReference type="Google" id="ProtNLM"/>
    </source>
</evidence>
<feature type="transmembrane region" description="Helical" evidence="1">
    <location>
        <begin position="29"/>
        <end position="47"/>
    </location>
</feature>
<protein>
    <recommendedName>
        <fullName evidence="4">DMT family transporter</fullName>
    </recommendedName>
</protein>
<feature type="transmembrane region" description="Helical" evidence="1">
    <location>
        <begin position="127"/>
        <end position="145"/>
    </location>
</feature>
<evidence type="ECO:0000313" key="2">
    <source>
        <dbReference type="EMBL" id="ODG90606.1"/>
    </source>
</evidence>
<dbReference type="EMBL" id="MDKC01000034">
    <property type="protein sequence ID" value="ODG90606.1"/>
    <property type="molecule type" value="Genomic_DNA"/>
</dbReference>
<dbReference type="RefSeq" id="WP_069034964.1">
    <property type="nucleotide sequence ID" value="NZ_MDKC01000034.1"/>
</dbReference>
<evidence type="ECO:0000256" key="1">
    <source>
        <dbReference type="SAM" id="Phobius"/>
    </source>
</evidence>
<gene>
    <name evidence="2" type="ORF">BED47_12095</name>
</gene>
<organism evidence="2 3">
    <name type="scientific">Gottfriedia luciferensis</name>
    <dbReference type="NCBI Taxonomy" id="178774"/>
    <lineage>
        <taxon>Bacteria</taxon>
        <taxon>Bacillati</taxon>
        <taxon>Bacillota</taxon>
        <taxon>Bacilli</taxon>
        <taxon>Bacillales</taxon>
        <taxon>Bacillaceae</taxon>
        <taxon>Gottfriedia</taxon>
    </lineage>
</organism>
<keyword evidence="3" id="KW-1185">Reference proteome</keyword>
<comment type="caution">
    <text evidence="2">The sequence shown here is derived from an EMBL/GenBank/DDBJ whole genome shotgun (WGS) entry which is preliminary data.</text>
</comment>
<accession>A0ABX2ZLK6</accession>
<feature type="transmembrane region" description="Helical" evidence="1">
    <location>
        <begin position="93"/>
        <end position="115"/>
    </location>
</feature>
<feature type="transmembrane region" description="Helical" evidence="1">
    <location>
        <begin position="6"/>
        <end position="22"/>
    </location>
</feature>
<sequence length="160" mass="17550">MLYGLILSLIAGSLIGLQNIFNSKVNERAGIWVTTTFVLGMGFLASFGMGLLFEGKELFVLHNMKNWYWISGIVGVGVVFCLTNSTKILGPTYAISIVLTSQLLFAMLFDSMGWLGLEKVPFSSKHLIGVLLIISGILIFKLSGISMKRIKLVKNQSSKI</sequence>